<reference evidence="3 4" key="1">
    <citation type="submission" date="2014-10" db="EMBL/GenBank/DDBJ databases">
        <title>Draft genome sequence of Actinoplanes utahensis NRRL 12052.</title>
        <authorList>
            <person name="Velasco-Bucheli B."/>
            <person name="del Cerro C."/>
            <person name="Hormigo D."/>
            <person name="Garcia J.L."/>
            <person name="Acebal C."/>
            <person name="Arroyo M."/>
            <person name="de la Mata I."/>
        </authorList>
    </citation>
    <scope>NUCLEOTIDE SEQUENCE [LARGE SCALE GENOMIC DNA]</scope>
    <source>
        <strain evidence="3 4">NRRL 12052</strain>
    </source>
</reference>
<accession>A0A0A6X5G0</accession>
<feature type="chain" id="PRO_5002022857" description="DUF1023 domain-containing protein" evidence="1">
    <location>
        <begin position="28"/>
        <end position="343"/>
    </location>
</feature>
<name>A0A0A6X5G0_ACTUT</name>
<dbReference type="STRING" id="1869.MB27_23135"/>
<feature type="domain" description="DUF1023" evidence="2">
    <location>
        <begin position="119"/>
        <end position="290"/>
    </location>
</feature>
<protein>
    <recommendedName>
        <fullName evidence="2">DUF1023 domain-containing protein</fullName>
    </recommendedName>
</protein>
<evidence type="ECO:0000259" key="2">
    <source>
        <dbReference type="Pfam" id="PF06259"/>
    </source>
</evidence>
<dbReference type="InterPro" id="IPR010427">
    <property type="entry name" value="DUF1023"/>
</dbReference>
<dbReference type="SUPFAM" id="SSF53474">
    <property type="entry name" value="alpha/beta-Hydrolases"/>
    <property type="match status" value="1"/>
</dbReference>
<evidence type="ECO:0000256" key="1">
    <source>
        <dbReference type="SAM" id="SignalP"/>
    </source>
</evidence>
<dbReference type="Proteomes" id="UP000054537">
    <property type="component" value="Unassembled WGS sequence"/>
</dbReference>
<feature type="signal peptide" evidence="1">
    <location>
        <begin position="1"/>
        <end position="27"/>
    </location>
</feature>
<dbReference type="InterPro" id="IPR029058">
    <property type="entry name" value="AB_hydrolase_fold"/>
</dbReference>
<dbReference type="Pfam" id="PF06259">
    <property type="entry name" value="Abhydrolase_8"/>
    <property type="match status" value="1"/>
</dbReference>
<keyword evidence="4" id="KW-1185">Reference proteome</keyword>
<organism evidence="3 4">
    <name type="scientific">Actinoplanes utahensis</name>
    <dbReference type="NCBI Taxonomy" id="1869"/>
    <lineage>
        <taxon>Bacteria</taxon>
        <taxon>Bacillati</taxon>
        <taxon>Actinomycetota</taxon>
        <taxon>Actinomycetes</taxon>
        <taxon>Micromonosporales</taxon>
        <taxon>Micromonosporaceae</taxon>
        <taxon>Actinoplanes</taxon>
    </lineage>
</organism>
<dbReference type="Gene3D" id="3.40.50.1820">
    <property type="entry name" value="alpha/beta hydrolase"/>
    <property type="match status" value="1"/>
</dbReference>
<evidence type="ECO:0000313" key="3">
    <source>
        <dbReference type="EMBL" id="KHD75342.1"/>
    </source>
</evidence>
<dbReference type="RefSeq" id="WP_043527574.1">
    <property type="nucleotide sequence ID" value="NZ_BAABKU010000050.1"/>
</dbReference>
<proteinExistence type="predicted"/>
<dbReference type="eggNOG" id="COG1073">
    <property type="taxonomic scope" value="Bacteria"/>
</dbReference>
<dbReference type="ESTHER" id="actut-a0a0a6x5g0">
    <property type="family name" value="Duf_1023"/>
</dbReference>
<dbReference type="AlphaFoldDB" id="A0A0A6X5G0"/>
<keyword evidence="1" id="KW-0732">Signal</keyword>
<comment type="caution">
    <text evidence="3">The sequence shown here is derived from an EMBL/GenBank/DDBJ whole genome shotgun (WGS) entry which is preliminary data.</text>
</comment>
<evidence type="ECO:0000313" key="4">
    <source>
        <dbReference type="Proteomes" id="UP000054537"/>
    </source>
</evidence>
<sequence>MTLIRRLRTALVITTVVVAPATGSVLAAPATAPVLPPAGAAAWQADRRQLPDPVTATPSEVRAWFAAMPAARQAALAAEHPGVVGNLDGAPIALRYAANRRSLQESGVDHPDGDYLIFDPRGRGRVAQVFGDLSTALRVAVIVPGMRNRLANFWRGVGGQAYRSPAVQAADLQRAGSGPGGLAVIAWLGYDAPQGFDEAGRPHLSQSGATALTRFVDGLAAVRPDATIALLGHSYGSTVIGHAAPRLSPRVTDLAVFGSPGMGVDSAAALRTGARVWAGQSTGDFVAWVPPGRLFGMGHGAKPVDPGFGARLFPTADVSDHDHYLSPGTDSFTALAGIAGGRR</sequence>
<dbReference type="EMBL" id="JRTT01000028">
    <property type="protein sequence ID" value="KHD75342.1"/>
    <property type="molecule type" value="Genomic_DNA"/>
</dbReference>
<gene>
    <name evidence="3" type="ORF">MB27_23135</name>
</gene>
<dbReference type="OrthoDB" id="5170249at2"/>